<dbReference type="AlphaFoldDB" id="K3YBP2"/>
<dbReference type="HOGENOM" id="CLU_3145348_0_0_1"/>
<evidence type="ECO:0000313" key="1">
    <source>
        <dbReference type="EnsemblPlants" id="KQK99855"/>
    </source>
</evidence>
<dbReference type="InParanoid" id="K3YBP2"/>
<sequence>MCLYSPHFLYHFTGCFQVLQHSRLTHRYDAPISGAITPYLSFLVVTVSP</sequence>
<dbReference type="EMBL" id="AGNK02004577">
    <property type="status" value="NOT_ANNOTATED_CDS"/>
    <property type="molecule type" value="Genomic_DNA"/>
</dbReference>
<accession>K3YBP2</accession>
<evidence type="ECO:0000313" key="2">
    <source>
        <dbReference type="Proteomes" id="UP000004995"/>
    </source>
</evidence>
<organism evidence="1 2">
    <name type="scientific">Setaria italica</name>
    <name type="common">Foxtail millet</name>
    <name type="synonym">Panicum italicum</name>
    <dbReference type="NCBI Taxonomy" id="4555"/>
    <lineage>
        <taxon>Eukaryota</taxon>
        <taxon>Viridiplantae</taxon>
        <taxon>Streptophyta</taxon>
        <taxon>Embryophyta</taxon>
        <taxon>Tracheophyta</taxon>
        <taxon>Spermatophyta</taxon>
        <taxon>Magnoliopsida</taxon>
        <taxon>Liliopsida</taxon>
        <taxon>Poales</taxon>
        <taxon>Poaceae</taxon>
        <taxon>PACMAD clade</taxon>
        <taxon>Panicoideae</taxon>
        <taxon>Panicodae</taxon>
        <taxon>Paniceae</taxon>
        <taxon>Cenchrinae</taxon>
        <taxon>Setaria</taxon>
    </lineage>
</organism>
<keyword evidence="2" id="KW-1185">Reference proteome</keyword>
<dbReference type="Proteomes" id="UP000004995">
    <property type="component" value="Unassembled WGS sequence"/>
</dbReference>
<reference evidence="2" key="1">
    <citation type="journal article" date="2012" name="Nat. Biotechnol.">
        <title>Reference genome sequence of the model plant Setaria.</title>
        <authorList>
            <person name="Bennetzen J.L."/>
            <person name="Schmutz J."/>
            <person name="Wang H."/>
            <person name="Percifield R."/>
            <person name="Hawkins J."/>
            <person name="Pontaroli A.C."/>
            <person name="Estep M."/>
            <person name="Feng L."/>
            <person name="Vaughn J.N."/>
            <person name="Grimwood J."/>
            <person name="Jenkins J."/>
            <person name="Barry K."/>
            <person name="Lindquist E."/>
            <person name="Hellsten U."/>
            <person name="Deshpande S."/>
            <person name="Wang X."/>
            <person name="Wu X."/>
            <person name="Mitros T."/>
            <person name="Triplett J."/>
            <person name="Yang X."/>
            <person name="Ye C.Y."/>
            <person name="Mauro-Herrera M."/>
            <person name="Wang L."/>
            <person name="Li P."/>
            <person name="Sharma M."/>
            <person name="Sharma R."/>
            <person name="Ronald P.C."/>
            <person name="Panaud O."/>
            <person name="Kellogg E.A."/>
            <person name="Brutnell T.P."/>
            <person name="Doust A.N."/>
            <person name="Tuskan G.A."/>
            <person name="Rokhsar D."/>
            <person name="Devos K.M."/>
        </authorList>
    </citation>
    <scope>NUCLEOTIDE SEQUENCE [LARGE SCALE GENOMIC DNA]</scope>
    <source>
        <strain evidence="2">cv. Yugu1</strain>
    </source>
</reference>
<protein>
    <submittedName>
        <fullName evidence="1">Uncharacterized protein</fullName>
    </submittedName>
</protein>
<dbReference type="Gramene" id="KQK99855">
    <property type="protein sequence ID" value="KQK99855"/>
    <property type="gene ID" value="SETIT_011636mg"/>
</dbReference>
<dbReference type="EnsemblPlants" id="KQK99855">
    <property type="protein sequence ID" value="KQK99855"/>
    <property type="gene ID" value="SETIT_011636mg"/>
</dbReference>
<proteinExistence type="predicted"/>
<reference evidence="1" key="2">
    <citation type="submission" date="2018-08" db="UniProtKB">
        <authorList>
            <consortium name="EnsemblPlants"/>
        </authorList>
    </citation>
    <scope>IDENTIFICATION</scope>
    <source>
        <strain evidence="1">Yugu1</strain>
    </source>
</reference>
<name>K3YBP2_SETIT</name>